<dbReference type="PANTHER" id="PTHR33525">
    <property type="match status" value="1"/>
</dbReference>
<comment type="caution">
    <text evidence="2">The sequence shown here is derived from an EMBL/GenBank/DDBJ whole genome shotgun (WGS) entry which is preliminary data.</text>
</comment>
<dbReference type="PANTHER" id="PTHR33525:SF4">
    <property type="entry name" value="CYCLIC DI-GMP PHOSPHODIESTERASE CDGJ"/>
    <property type="match status" value="1"/>
</dbReference>
<organism evidence="2 3">
    <name type="scientific">Piscinibacter koreensis</name>
    <dbReference type="NCBI Taxonomy" id="2742824"/>
    <lineage>
        <taxon>Bacteria</taxon>
        <taxon>Pseudomonadati</taxon>
        <taxon>Pseudomonadota</taxon>
        <taxon>Betaproteobacteria</taxon>
        <taxon>Burkholderiales</taxon>
        <taxon>Sphaerotilaceae</taxon>
        <taxon>Piscinibacter</taxon>
    </lineage>
</organism>
<dbReference type="EMBL" id="JABWMJ010000006">
    <property type="protein sequence ID" value="NUZ06815.1"/>
    <property type="molecule type" value="Genomic_DNA"/>
</dbReference>
<dbReference type="InterPro" id="IPR013976">
    <property type="entry name" value="HDOD"/>
</dbReference>
<sequence>MPQVLAGVRTIVDMDAAFAKGAAAVLGWPIHDEIAALAPSNAAKTDLTVIAELIRRVDQEEPIEKLDNTLKGDPSLAFKLLRYINSPAFGLHVEVSSFRHAIMLLGYGRLKRWLALLLATASKDANQKPAMFAAVRRGLLMEELVRGSGDEEMRSEAFICGVFSLLDRMFQESFEKLLANIPVPDRVHQALVGGSGPFQPYLAMIKAIEGESPSDFREAADTLLMGVAEVNSAQLRALVAAGALE</sequence>
<evidence type="ECO:0000259" key="1">
    <source>
        <dbReference type="PROSITE" id="PS51833"/>
    </source>
</evidence>
<dbReference type="Proteomes" id="UP000529637">
    <property type="component" value="Unassembled WGS sequence"/>
</dbReference>
<gene>
    <name evidence="2" type="ORF">HQN59_13705</name>
</gene>
<dbReference type="AlphaFoldDB" id="A0A7Y6TX89"/>
<dbReference type="InterPro" id="IPR052340">
    <property type="entry name" value="RNase_Y/CdgJ"/>
</dbReference>
<dbReference type="SUPFAM" id="SSF109604">
    <property type="entry name" value="HD-domain/PDEase-like"/>
    <property type="match status" value="1"/>
</dbReference>
<feature type="domain" description="HDOD" evidence="1">
    <location>
        <begin position="37"/>
        <end position="229"/>
    </location>
</feature>
<evidence type="ECO:0000313" key="3">
    <source>
        <dbReference type="Proteomes" id="UP000529637"/>
    </source>
</evidence>
<proteinExistence type="predicted"/>
<evidence type="ECO:0000313" key="2">
    <source>
        <dbReference type="EMBL" id="NUZ06815.1"/>
    </source>
</evidence>
<dbReference type="PROSITE" id="PS51833">
    <property type="entry name" value="HDOD"/>
    <property type="match status" value="1"/>
</dbReference>
<protein>
    <submittedName>
        <fullName evidence="2">HDOD domain-containing protein</fullName>
    </submittedName>
</protein>
<accession>A0A7Y6TX89</accession>
<keyword evidence="3" id="KW-1185">Reference proteome</keyword>
<name>A0A7Y6TX89_9BURK</name>
<dbReference type="Pfam" id="PF08668">
    <property type="entry name" value="HDOD"/>
    <property type="match status" value="1"/>
</dbReference>
<reference evidence="2 3" key="1">
    <citation type="submission" date="2020-06" db="EMBL/GenBank/DDBJ databases">
        <title>Schlegella sp. ID0723 isolated from air conditioner.</title>
        <authorList>
            <person name="Kim D.Y."/>
            <person name="Kim D.-U."/>
        </authorList>
    </citation>
    <scope>NUCLEOTIDE SEQUENCE [LARGE SCALE GENOMIC DNA]</scope>
    <source>
        <strain evidence="2 3">ID0723</strain>
    </source>
</reference>
<dbReference type="Gene3D" id="1.10.3210.10">
    <property type="entry name" value="Hypothetical protein af1432"/>
    <property type="match status" value="1"/>
</dbReference>